<dbReference type="HOGENOM" id="CLU_009141_0_0_1"/>
<dbReference type="OrthoDB" id="2404451at2759"/>
<reference evidence="2" key="2">
    <citation type="submission" date="2015-01" db="EMBL/GenBank/DDBJ databases">
        <title>Evolutionary Origins and Diversification of the Mycorrhizal Mutualists.</title>
        <authorList>
            <consortium name="DOE Joint Genome Institute"/>
            <consortium name="Mycorrhizal Genomics Consortium"/>
            <person name="Kohler A."/>
            <person name="Kuo A."/>
            <person name="Nagy L.G."/>
            <person name="Floudas D."/>
            <person name="Copeland A."/>
            <person name="Barry K.W."/>
            <person name="Cichocki N."/>
            <person name="Veneault-Fourrey C."/>
            <person name="LaButti K."/>
            <person name="Lindquist E.A."/>
            <person name="Lipzen A."/>
            <person name="Lundell T."/>
            <person name="Morin E."/>
            <person name="Murat C."/>
            <person name="Riley R."/>
            <person name="Ohm R."/>
            <person name="Sun H."/>
            <person name="Tunlid A."/>
            <person name="Henrissat B."/>
            <person name="Grigoriev I.V."/>
            <person name="Hibbett D.S."/>
            <person name="Martin F."/>
        </authorList>
    </citation>
    <scope>NUCLEOTIDE SEQUENCE [LARGE SCALE GENOMIC DNA]</scope>
    <source>
        <strain evidence="2">MUT 4182</strain>
    </source>
</reference>
<reference evidence="1 2" key="1">
    <citation type="submission" date="2014-04" db="EMBL/GenBank/DDBJ databases">
        <authorList>
            <consortium name="DOE Joint Genome Institute"/>
            <person name="Kuo A."/>
            <person name="Girlanda M."/>
            <person name="Perotto S."/>
            <person name="Kohler A."/>
            <person name="Nagy L.G."/>
            <person name="Floudas D."/>
            <person name="Copeland A."/>
            <person name="Barry K.W."/>
            <person name="Cichocki N."/>
            <person name="Veneault-Fourrey C."/>
            <person name="LaButti K."/>
            <person name="Lindquist E.A."/>
            <person name="Lipzen A."/>
            <person name="Lundell T."/>
            <person name="Morin E."/>
            <person name="Murat C."/>
            <person name="Sun H."/>
            <person name="Tunlid A."/>
            <person name="Henrissat B."/>
            <person name="Grigoriev I.V."/>
            <person name="Hibbett D.S."/>
            <person name="Martin F."/>
            <person name="Nordberg H.P."/>
            <person name="Cantor M.N."/>
            <person name="Hua S.X."/>
        </authorList>
    </citation>
    <scope>NUCLEOTIDE SEQUENCE [LARGE SCALE GENOMIC DNA]</scope>
    <source>
        <strain evidence="1 2">MUT 4182</strain>
    </source>
</reference>
<accession>A0A0C3QE93</accession>
<gene>
    <name evidence="1" type="ORF">M407DRAFT_70586</name>
</gene>
<evidence type="ECO:0000313" key="2">
    <source>
        <dbReference type="Proteomes" id="UP000054248"/>
    </source>
</evidence>
<sequence>MKSLSGMSFVLYDMCVNSCMLYAGKYSLLSRCMHCRHPRRRPSRRPYKQFHYLPFTPQIQSLYANTNSARMMRYRHEHQDDNTYRSDGRISDLYDSEIYRKLRQRHVVNIICVGLIPGPRKPKNFNSFMWVYMEELLQAARGISTYDAEADAMFDLHVYAPLGSGDMPAIASAFTCTKNHNAKHPCRFCSIEGVPIANTRNPVHYVPMTRPAGYPTNPLKPETLQSISHDEFLTRANLVDHAPTVNDRKDLAQLYGINTTPILSRIPGVSFPFSFPSDFMHLLENLIKNYVLLISGNFKKLNAGRERYVISEKAWKEIGAATANANATIPSSFGRRIPDIAKDRTFFTAEAYLVWFTLYAPILLRNRFARPKYYKHFTLLVSIIHRLLSIVTTCDERAALRRDIVKWYKEYEQIFYQYEAARLPTCVITVHTWLHLVDFMEQAGPLWGYWCWVMERYCSRLLRAVSSRKHPYASLNRRILETQTLLAIRNTFNLQESLPRYTHAYTPRAQEAFTAKQSRYTDLRLIGPSRALDLSQNEHASLRNRIAVHLMTQNGVTNRPLVLSHLPKKVVQWAKIHLDDGGDVISSVHGDNRHEDNQRTATFCQYEQLVDSMARDRNVQPVLDGKTFFGELERIFVIHLRRNQEINQLKSETVVLLDIRSCDTHQEAHGFYEYERYGPREVVDASTLRAAVGRIKSGVKWTFVRRPGVFEHASYTHDESESDSDE</sequence>
<keyword evidence="2" id="KW-1185">Reference proteome</keyword>
<evidence type="ECO:0000313" key="1">
    <source>
        <dbReference type="EMBL" id="KIO29435.1"/>
    </source>
</evidence>
<protein>
    <submittedName>
        <fullName evidence="1">Uncharacterized protein</fullName>
    </submittedName>
</protein>
<organism evidence="1 2">
    <name type="scientific">Tulasnella calospora MUT 4182</name>
    <dbReference type="NCBI Taxonomy" id="1051891"/>
    <lineage>
        <taxon>Eukaryota</taxon>
        <taxon>Fungi</taxon>
        <taxon>Dikarya</taxon>
        <taxon>Basidiomycota</taxon>
        <taxon>Agaricomycotina</taxon>
        <taxon>Agaricomycetes</taxon>
        <taxon>Cantharellales</taxon>
        <taxon>Tulasnellaceae</taxon>
        <taxon>Tulasnella</taxon>
    </lineage>
</organism>
<dbReference type="Proteomes" id="UP000054248">
    <property type="component" value="Unassembled WGS sequence"/>
</dbReference>
<proteinExistence type="predicted"/>
<dbReference type="AlphaFoldDB" id="A0A0C3QE93"/>
<dbReference type="PANTHER" id="PTHR46579">
    <property type="entry name" value="F5/8 TYPE C DOMAIN-CONTAINING PROTEIN-RELATED"/>
    <property type="match status" value="1"/>
</dbReference>
<dbReference type="STRING" id="1051891.A0A0C3QE93"/>
<dbReference type="PANTHER" id="PTHR46579:SF1">
    <property type="entry name" value="F5_8 TYPE C DOMAIN-CONTAINING PROTEIN"/>
    <property type="match status" value="1"/>
</dbReference>
<name>A0A0C3QE93_9AGAM</name>
<dbReference type="EMBL" id="KN822983">
    <property type="protein sequence ID" value="KIO29435.1"/>
    <property type="molecule type" value="Genomic_DNA"/>
</dbReference>